<keyword evidence="2" id="KW-1133">Transmembrane helix</keyword>
<gene>
    <name evidence="3" type="ORF">SSPO_058840</name>
</gene>
<evidence type="ECO:0000313" key="3">
    <source>
        <dbReference type="EMBL" id="BBJ43166.1"/>
    </source>
</evidence>
<dbReference type="AlphaFoldDB" id="A0A499V4A5"/>
<keyword evidence="2" id="KW-0472">Membrane</keyword>
<reference evidence="3 4" key="1">
    <citation type="journal article" date="2020" name="Int. J. Syst. Evol. Microbiol.">
        <title>Reclassification of Streptomyces castelarensis and Streptomyces sporoclivatus as later heterotypic synonyms of Streptomyces antimycoticus.</title>
        <authorList>
            <person name="Komaki H."/>
            <person name="Tamura T."/>
        </authorList>
    </citation>
    <scope>NUCLEOTIDE SEQUENCE [LARGE SCALE GENOMIC DNA]</scope>
    <source>
        <strain evidence="3 4">NBRC 100767</strain>
    </source>
</reference>
<evidence type="ECO:0000256" key="2">
    <source>
        <dbReference type="SAM" id="Phobius"/>
    </source>
</evidence>
<feature type="transmembrane region" description="Helical" evidence="2">
    <location>
        <begin position="7"/>
        <end position="27"/>
    </location>
</feature>
<dbReference type="Proteomes" id="UP000463951">
    <property type="component" value="Chromosome"/>
</dbReference>
<feature type="transmembrane region" description="Helical" evidence="2">
    <location>
        <begin position="39"/>
        <end position="60"/>
    </location>
</feature>
<evidence type="ECO:0000313" key="4">
    <source>
        <dbReference type="Proteomes" id="UP000463951"/>
    </source>
</evidence>
<keyword evidence="2" id="KW-0812">Transmembrane</keyword>
<proteinExistence type="predicted"/>
<sequence>MGLTSRSLEYVMIALAVGCAGLTLWLWPRFAGRGVRAWLGRLAALAVTQCAIVAALALAVNTTFQFYGSWDELLGDDEAVPAALSPVQGGAAGPAGASGGLVRPAPPQGLDTVHGLSSGPPTRRARSSRCGSWAAAARWPTRRMCICRRSTSSASTPGSASR</sequence>
<accession>A0A499V4A5</accession>
<evidence type="ECO:0008006" key="5">
    <source>
        <dbReference type="Google" id="ProtNLM"/>
    </source>
</evidence>
<evidence type="ECO:0000256" key="1">
    <source>
        <dbReference type="SAM" id="MobiDB-lite"/>
    </source>
</evidence>
<name>A0A499V4A5_9ACTN</name>
<organism evidence="3 4">
    <name type="scientific">Streptomyces antimycoticus</name>
    <dbReference type="NCBI Taxonomy" id="68175"/>
    <lineage>
        <taxon>Bacteria</taxon>
        <taxon>Bacillati</taxon>
        <taxon>Actinomycetota</taxon>
        <taxon>Actinomycetes</taxon>
        <taxon>Kitasatosporales</taxon>
        <taxon>Streptomycetaceae</taxon>
        <taxon>Streptomyces</taxon>
        <taxon>Streptomyces violaceusniger group</taxon>
    </lineage>
</organism>
<dbReference type="EMBL" id="AP019620">
    <property type="protein sequence ID" value="BBJ43166.1"/>
    <property type="molecule type" value="Genomic_DNA"/>
</dbReference>
<protein>
    <recommendedName>
        <fullName evidence="5">Esterase</fullName>
    </recommendedName>
</protein>
<feature type="region of interest" description="Disordered" evidence="1">
    <location>
        <begin position="109"/>
        <end position="130"/>
    </location>
</feature>